<evidence type="ECO:0000313" key="1">
    <source>
        <dbReference type="EMBL" id="VDD25510.1"/>
    </source>
</evidence>
<name>A0A3P6DE28_BRAOL</name>
<sequence>MDAGKTVMIMGLINNFAKAHDQSSTVDILHMGRAPFLDAARLLRNVVAQSHYLLQSTC</sequence>
<proteinExistence type="predicted"/>
<protein>
    <submittedName>
        <fullName evidence="1">Uncharacterized protein</fullName>
    </submittedName>
</protein>
<dbReference type="EMBL" id="LR031874">
    <property type="protein sequence ID" value="VDD25510.1"/>
    <property type="molecule type" value="Genomic_DNA"/>
</dbReference>
<gene>
    <name evidence="1" type="ORF">BOLC2T10901H</name>
</gene>
<accession>A0A3P6DE28</accession>
<organism evidence="1">
    <name type="scientific">Brassica oleracea</name>
    <name type="common">Wild cabbage</name>
    <dbReference type="NCBI Taxonomy" id="3712"/>
    <lineage>
        <taxon>Eukaryota</taxon>
        <taxon>Viridiplantae</taxon>
        <taxon>Streptophyta</taxon>
        <taxon>Embryophyta</taxon>
        <taxon>Tracheophyta</taxon>
        <taxon>Spermatophyta</taxon>
        <taxon>Magnoliopsida</taxon>
        <taxon>eudicotyledons</taxon>
        <taxon>Gunneridae</taxon>
        <taxon>Pentapetalae</taxon>
        <taxon>rosids</taxon>
        <taxon>malvids</taxon>
        <taxon>Brassicales</taxon>
        <taxon>Brassicaceae</taxon>
        <taxon>Brassiceae</taxon>
        <taxon>Brassica</taxon>
    </lineage>
</organism>
<reference evidence="1" key="1">
    <citation type="submission" date="2018-11" db="EMBL/GenBank/DDBJ databases">
        <authorList>
            <consortium name="Genoscope - CEA"/>
            <person name="William W."/>
        </authorList>
    </citation>
    <scope>NUCLEOTIDE SEQUENCE</scope>
</reference>
<dbReference type="AlphaFoldDB" id="A0A3P6DE28"/>